<keyword evidence="3" id="KW-1185">Reference proteome</keyword>
<comment type="caution">
    <text evidence="2">The sequence shown here is derived from an EMBL/GenBank/DDBJ whole genome shotgun (WGS) entry which is preliminary data.</text>
</comment>
<dbReference type="AlphaFoldDB" id="A0A1B9NGV1"/>
<feature type="region of interest" description="Disordered" evidence="1">
    <location>
        <begin position="1"/>
        <end position="76"/>
    </location>
</feature>
<proteinExistence type="predicted"/>
<evidence type="ECO:0000256" key="1">
    <source>
        <dbReference type="SAM" id="MobiDB-lite"/>
    </source>
</evidence>
<sequence>MISTTTLASLPGGNPTERGAGHSTRHRAAPRVPCMPVDACTRSTVPSARHTAPDSATGGPCTTRPTRSRSADAPPT</sequence>
<organism evidence="2 3">
    <name type="scientific">Microbacterium sediminis</name>
    <dbReference type="NCBI Taxonomy" id="904291"/>
    <lineage>
        <taxon>Bacteria</taxon>
        <taxon>Bacillati</taxon>
        <taxon>Actinomycetota</taxon>
        <taxon>Actinomycetes</taxon>
        <taxon>Micrococcales</taxon>
        <taxon>Microbacteriaceae</taxon>
        <taxon>Microbacterium</taxon>
    </lineage>
</organism>
<dbReference type="EMBL" id="LXMD01000012">
    <property type="protein sequence ID" value="OCG75822.1"/>
    <property type="molecule type" value="Genomic_DNA"/>
</dbReference>
<evidence type="ECO:0000313" key="3">
    <source>
        <dbReference type="Proteomes" id="UP000093355"/>
    </source>
</evidence>
<dbReference type="Proteomes" id="UP000093355">
    <property type="component" value="Unassembled WGS sequence"/>
</dbReference>
<name>A0A1B9NGV1_9MICO</name>
<reference evidence="2 3" key="1">
    <citation type="submission" date="2016-05" db="EMBL/GenBank/DDBJ databases">
        <authorList>
            <person name="Lavstsen T."/>
            <person name="Jespersen J.S."/>
        </authorList>
    </citation>
    <scope>NUCLEOTIDE SEQUENCE [LARGE SCALE GENOMIC DNA]</scope>
    <source>
        <strain evidence="2 3">YLB-01</strain>
    </source>
</reference>
<accession>A0A1B9NGV1</accession>
<gene>
    <name evidence="2" type="ORF">A7J15_01920</name>
</gene>
<protein>
    <submittedName>
        <fullName evidence="2">Uncharacterized protein</fullName>
    </submittedName>
</protein>
<evidence type="ECO:0000313" key="2">
    <source>
        <dbReference type="EMBL" id="OCG75822.1"/>
    </source>
</evidence>